<organism evidence="3 4">
    <name type="scientific">Marasmius oreades</name>
    <name type="common">fairy-ring Marasmius</name>
    <dbReference type="NCBI Taxonomy" id="181124"/>
    <lineage>
        <taxon>Eukaryota</taxon>
        <taxon>Fungi</taxon>
        <taxon>Dikarya</taxon>
        <taxon>Basidiomycota</taxon>
        <taxon>Agaricomycotina</taxon>
        <taxon>Agaricomycetes</taxon>
        <taxon>Agaricomycetidae</taxon>
        <taxon>Agaricales</taxon>
        <taxon>Marasmiineae</taxon>
        <taxon>Marasmiaceae</taxon>
        <taxon>Marasmius</taxon>
    </lineage>
</organism>
<gene>
    <name evidence="3" type="ORF">E1B28_003566</name>
</gene>
<evidence type="ECO:0000313" key="3">
    <source>
        <dbReference type="EMBL" id="KAG7086045.1"/>
    </source>
</evidence>
<comment type="caution">
    <text evidence="3">The sequence shown here is derived from an EMBL/GenBank/DDBJ whole genome shotgun (WGS) entry which is preliminary data.</text>
</comment>
<keyword evidence="4" id="KW-1185">Reference proteome</keyword>
<feature type="compositionally biased region" description="Polar residues" evidence="1">
    <location>
        <begin position="279"/>
        <end position="303"/>
    </location>
</feature>
<feature type="region of interest" description="Disordered" evidence="1">
    <location>
        <begin position="259"/>
        <end position="309"/>
    </location>
</feature>
<evidence type="ECO:0000313" key="4">
    <source>
        <dbReference type="Proteomes" id="UP001049176"/>
    </source>
</evidence>
<keyword evidence="2" id="KW-1133">Transmembrane helix</keyword>
<feature type="region of interest" description="Disordered" evidence="1">
    <location>
        <begin position="53"/>
        <end position="78"/>
    </location>
</feature>
<dbReference type="OrthoDB" id="3021023at2759"/>
<feature type="region of interest" description="Disordered" evidence="1">
    <location>
        <begin position="196"/>
        <end position="247"/>
    </location>
</feature>
<dbReference type="KEGG" id="more:E1B28_003566"/>
<sequence>MVYVAQQECAGLYKDWAPPPDERYRPKNKNEAWTNIKMHQFLAQSYSRAREYQELYGVDDDDDESEEDPGSPSFNDSQKEVERYLEFINALPARPPHLTLNSQSTPSKPNLDDTPQLVQHPTAVSSTPTPRRWRRYLSLESAKPPFLSPVKLWKRTTSLPTSLPPIIPFPFPSLPTVHISLKTRASFARFRRAKSAPAQPVEMAKANPDLELRRVSSAPKLNQSTHEGEKKASSASKKKRRATVDDGLTVIARARLKNFSSASTSTPTSTPVTPAPDNSAFTPPSTTPYNARTDSVSHVTPSTPRRKRRSIIADDRRHSIDEGAQGIKFPVEPVPLRSSVISPVGTSSPTSPTAALVPSSPLETTATCPYSIRQRPMPPDEWFEFNVVKPESSPSPSNEIQKEKVTLYDFFYLVFIPILALISFTFVFVLTVPMWFVWVPVDCVFSLCRRVSGAVGEAGDSPHLGRFDLD</sequence>
<feature type="compositionally biased region" description="Polar residues" evidence="1">
    <location>
        <begin position="99"/>
        <end position="108"/>
    </location>
</feature>
<dbReference type="RefSeq" id="XP_043002516.1">
    <property type="nucleotide sequence ID" value="XM_043160559.1"/>
</dbReference>
<feature type="compositionally biased region" description="Acidic residues" evidence="1">
    <location>
        <begin position="57"/>
        <end position="69"/>
    </location>
</feature>
<evidence type="ECO:0000256" key="2">
    <source>
        <dbReference type="SAM" id="Phobius"/>
    </source>
</evidence>
<proteinExistence type="predicted"/>
<keyword evidence="2" id="KW-0472">Membrane</keyword>
<feature type="compositionally biased region" description="Polar residues" evidence="1">
    <location>
        <begin position="116"/>
        <end position="129"/>
    </location>
</feature>
<feature type="transmembrane region" description="Helical" evidence="2">
    <location>
        <begin position="410"/>
        <end position="438"/>
    </location>
</feature>
<feature type="compositionally biased region" description="Low complexity" evidence="1">
    <location>
        <begin position="260"/>
        <end position="276"/>
    </location>
</feature>
<feature type="region of interest" description="Disordered" evidence="1">
    <location>
        <begin position="95"/>
        <end position="129"/>
    </location>
</feature>
<keyword evidence="2" id="KW-0812">Transmembrane</keyword>
<evidence type="ECO:0000256" key="1">
    <source>
        <dbReference type="SAM" id="MobiDB-lite"/>
    </source>
</evidence>
<dbReference type="AlphaFoldDB" id="A0A9P7UL09"/>
<dbReference type="Proteomes" id="UP001049176">
    <property type="component" value="Chromosome 11"/>
</dbReference>
<reference evidence="3" key="1">
    <citation type="journal article" date="2021" name="Genome Biol. Evol.">
        <title>The assembled and annotated genome of the fairy-ring fungus Marasmius oreades.</title>
        <authorList>
            <person name="Hiltunen M."/>
            <person name="Ament-Velasquez S.L."/>
            <person name="Johannesson H."/>
        </authorList>
    </citation>
    <scope>NUCLEOTIDE SEQUENCE</scope>
    <source>
        <strain evidence="3">03SP1</strain>
    </source>
</reference>
<dbReference type="GeneID" id="66072642"/>
<accession>A0A9P7UL09</accession>
<dbReference type="EMBL" id="CM032191">
    <property type="protein sequence ID" value="KAG7086045.1"/>
    <property type="molecule type" value="Genomic_DNA"/>
</dbReference>
<name>A0A9P7UL09_9AGAR</name>
<protein>
    <submittedName>
        <fullName evidence="3">Uncharacterized protein</fullName>
    </submittedName>
</protein>